<feature type="region of interest" description="Disordered" evidence="5">
    <location>
        <begin position="1"/>
        <end position="125"/>
    </location>
</feature>
<dbReference type="InParanoid" id="T0RID2"/>
<dbReference type="EMBL" id="JH767165">
    <property type="protein sequence ID" value="EQC32078.1"/>
    <property type="molecule type" value="Genomic_DNA"/>
</dbReference>
<comment type="similarity">
    <text evidence="2">Belongs to the SAS10 family.</text>
</comment>
<feature type="compositionally biased region" description="Acidic residues" evidence="5">
    <location>
        <begin position="78"/>
        <end position="111"/>
    </location>
</feature>
<dbReference type="VEuPathDB" id="FungiDB:SDRG_10275"/>
<dbReference type="Pfam" id="PF09368">
    <property type="entry name" value="Sas10"/>
    <property type="match status" value="1"/>
</dbReference>
<feature type="region of interest" description="Disordered" evidence="5">
    <location>
        <begin position="137"/>
        <end position="168"/>
    </location>
</feature>
<dbReference type="AlphaFoldDB" id="T0RID2"/>
<dbReference type="eggNOG" id="KOG3118">
    <property type="taxonomic scope" value="Eukaryota"/>
</dbReference>
<reference evidence="7 8" key="1">
    <citation type="submission" date="2012-04" db="EMBL/GenBank/DDBJ databases">
        <title>The Genome Sequence of Saprolegnia declina VS20.</title>
        <authorList>
            <consortium name="The Broad Institute Genome Sequencing Platform"/>
            <person name="Russ C."/>
            <person name="Nusbaum C."/>
            <person name="Tyler B."/>
            <person name="van West P."/>
            <person name="Dieguez-Uribeondo J."/>
            <person name="de Bruijn I."/>
            <person name="Tripathy S."/>
            <person name="Jiang R."/>
            <person name="Young S.K."/>
            <person name="Zeng Q."/>
            <person name="Gargeya S."/>
            <person name="Fitzgerald M."/>
            <person name="Haas B."/>
            <person name="Abouelleil A."/>
            <person name="Alvarado L."/>
            <person name="Arachchi H.M."/>
            <person name="Berlin A."/>
            <person name="Chapman S.B."/>
            <person name="Goldberg J."/>
            <person name="Griggs A."/>
            <person name="Gujja S."/>
            <person name="Hansen M."/>
            <person name="Howarth C."/>
            <person name="Imamovic A."/>
            <person name="Larimer J."/>
            <person name="McCowen C."/>
            <person name="Montmayeur A."/>
            <person name="Murphy C."/>
            <person name="Neiman D."/>
            <person name="Pearson M."/>
            <person name="Priest M."/>
            <person name="Roberts A."/>
            <person name="Saif S."/>
            <person name="Shea T."/>
            <person name="Sisk P."/>
            <person name="Sykes S."/>
            <person name="Wortman J."/>
            <person name="Nusbaum C."/>
            <person name="Birren B."/>
        </authorList>
    </citation>
    <scope>NUCLEOTIDE SEQUENCE [LARGE SCALE GENOMIC DNA]</scope>
    <source>
        <strain evidence="7 8">VS20</strain>
    </source>
</reference>
<accession>T0RID2</accession>
<evidence type="ECO:0000256" key="1">
    <source>
        <dbReference type="ARBA" id="ARBA00004123"/>
    </source>
</evidence>
<dbReference type="GO" id="GO:0032040">
    <property type="term" value="C:small-subunit processome"/>
    <property type="evidence" value="ECO:0007669"/>
    <property type="project" value="TreeGrafter"/>
</dbReference>
<feature type="compositionally biased region" description="Acidic residues" evidence="5">
    <location>
        <begin position="43"/>
        <end position="70"/>
    </location>
</feature>
<keyword evidence="8" id="KW-1185">Reference proteome</keyword>
<keyword evidence="4" id="KW-0539">Nucleus</keyword>
<evidence type="ECO:0000313" key="8">
    <source>
        <dbReference type="Proteomes" id="UP000030762"/>
    </source>
</evidence>
<feature type="compositionally biased region" description="Acidic residues" evidence="5">
    <location>
        <begin position="137"/>
        <end position="155"/>
    </location>
</feature>
<comment type="subcellular location">
    <subcellularLocation>
        <location evidence="1">Nucleus</location>
    </subcellularLocation>
</comment>
<dbReference type="Pfam" id="PF04000">
    <property type="entry name" value="Sas10_Utp3"/>
    <property type="match status" value="1"/>
</dbReference>
<feature type="compositionally biased region" description="Basic and acidic residues" evidence="5">
    <location>
        <begin position="15"/>
        <end position="29"/>
    </location>
</feature>
<sequence length="513" mass="57873">MGRRGRQSAKTGDGGAERRLAKKLEEQRKGKQMGAKPRKDDLVFLDDPSEDELEEANSESDDGMGDEEEVMQLHASSDDDDDDDDEEDVDGDEELLEERDEIESDGEDYTEEKERIAKMADQWGSSKNAFYSADTADYEGFSDQEEAARDEEEAALELQRKQAEMMDEDDFVVDANDAAEDDADEETRVGDELADIPLYGEEPVEKVTKDFSKMTKKQKLALVQETSPELLGLLEELKACMEVLSTSIEPAREKLTQWAETKSAPKYAAGLEYIQMKETLLLNYTMNISFYLQLKAAGKTVQDHPVLQHILQMRAKLNALEAVDEGLEGQLDELLTTEIPVDETTNDDDDDDDGLGDYFKGDAAPETTAPTTKESKKESKKASKKRKMDDDDEIDEDADAFYASVAATKTKHKNLKEAFFSHEPTYYPEAEDDEDDEDKKRGATYQMIKNRGLTAHKSKVNRNPRVKKRLQYEKALVRRKGQVRDVRVGEAARYGGELTGIKANITRSRKLRS</sequence>
<name>T0RID2_SAPDV</name>
<evidence type="ECO:0000256" key="4">
    <source>
        <dbReference type="ARBA" id="ARBA00023242"/>
    </source>
</evidence>
<dbReference type="PANTHER" id="PTHR13237:SF8">
    <property type="entry name" value="SOMETHING ABOUT SILENCING PROTEIN 10"/>
    <property type="match status" value="1"/>
</dbReference>
<organism evidence="7 8">
    <name type="scientific">Saprolegnia diclina (strain VS20)</name>
    <dbReference type="NCBI Taxonomy" id="1156394"/>
    <lineage>
        <taxon>Eukaryota</taxon>
        <taxon>Sar</taxon>
        <taxon>Stramenopiles</taxon>
        <taxon>Oomycota</taxon>
        <taxon>Saprolegniomycetes</taxon>
        <taxon>Saprolegniales</taxon>
        <taxon>Saprolegniaceae</taxon>
        <taxon>Saprolegnia</taxon>
    </lineage>
</organism>
<evidence type="ECO:0000259" key="6">
    <source>
        <dbReference type="Pfam" id="PF09368"/>
    </source>
</evidence>
<gene>
    <name evidence="7" type="ORF">SDRG_10275</name>
</gene>
<protein>
    <recommendedName>
        <fullName evidence="6">Sas10 C-terminal domain-containing protein</fullName>
    </recommendedName>
</protein>
<dbReference type="GO" id="GO:0000462">
    <property type="term" value="P:maturation of SSU-rRNA from tricistronic rRNA transcript (SSU-rRNA, 5.8S rRNA, LSU-rRNA)"/>
    <property type="evidence" value="ECO:0007669"/>
    <property type="project" value="TreeGrafter"/>
</dbReference>
<evidence type="ECO:0000256" key="5">
    <source>
        <dbReference type="SAM" id="MobiDB-lite"/>
    </source>
</evidence>
<dbReference type="InterPro" id="IPR007146">
    <property type="entry name" value="Sas10/Utp3/C1D"/>
</dbReference>
<dbReference type="Proteomes" id="UP000030762">
    <property type="component" value="Unassembled WGS sequence"/>
</dbReference>
<dbReference type="RefSeq" id="XP_008614480.1">
    <property type="nucleotide sequence ID" value="XM_008616258.1"/>
</dbReference>
<keyword evidence="3" id="KW-0597">Phosphoprotein</keyword>
<evidence type="ECO:0000313" key="7">
    <source>
        <dbReference type="EMBL" id="EQC32078.1"/>
    </source>
</evidence>
<dbReference type="InterPro" id="IPR018972">
    <property type="entry name" value="Sas10_C_dom"/>
</dbReference>
<feature type="domain" description="Sas10 C-terminal" evidence="6">
    <location>
        <begin position="437"/>
        <end position="511"/>
    </location>
</feature>
<feature type="compositionally biased region" description="Acidic residues" evidence="5">
    <location>
        <begin position="340"/>
        <end position="355"/>
    </location>
</feature>
<dbReference type="OMA" id="EEYIRPQ"/>
<feature type="region of interest" description="Disordered" evidence="5">
    <location>
        <begin position="335"/>
        <end position="392"/>
    </location>
</feature>
<dbReference type="OrthoDB" id="1924577at2759"/>
<dbReference type="PANTHER" id="PTHR13237">
    <property type="entry name" value="SOMETHING ABOUT SILENCING PROTEIN 10-RELATED"/>
    <property type="match status" value="1"/>
</dbReference>
<proteinExistence type="inferred from homology"/>
<evidence type="ECO:0000256" key="2">
    <source>
        <dbReference type="ARBA" id="ARBA00010979"/>
    </source>
</evidence>
<dbReference type="STRING" id="1156394.T0RID2"/>
<evidence type="ECO:0000256" key="3">
    <source>
        <dbReference type="ARBA" id="ARBA00022553"/>
    </source>
</evidence>
<dbReference type="GeneID" id="19951002"/>